<name>A0ABP9SD25_9MICC</name>
<keyword evidence="2" id="KW-1185">Reference proteome</keyword>
<sequence length="132" mass="14695">MNRWNQKYGPPSSIHRLTPVVIPGFTYNEYTGAAPVKSGLELWQTVNESKNKLQLVCQADELVLINSLTNSLNVETGSFPDFAECVKVSAPERQQPAFQLAYQSARLSLINAYRHDVLNLQPLPSVDPLPAK</sequence>
<protein>
    <submittedName>
        <fullName evidence="1">Uncharacterized protein</fullName>
    </submittedName>
</protein>
<reference evidence="2" key="1">
    <citation type="journal article" date="2019" name="Int. J. Syst. Evol. Microbiol.">
        <title>The Global Catalogue of Microorganisms (GCM) 10K type strain sequencing project: providing services to taxonomists for standard genome sequencing and annotation.</title>
        <authorList>
            <consortium name="The Broad Institute Genomics Platform"/>
            <consortium name="The Broad Institute Genome Sequencing Center for Infectious Disease"/>
            <person name="Wu L."/>
            <person name="Ma J."/>
        </authorList>
    </citation>
    <scope>NUCLEOTIDE SEQUENCE [LARGE SCALE GENOMIC DNA]</scope>
    <source>
        <strain evidence="2">JCM 18514</strain>
    </source>
</reference>
<dbReference type="EMBL" id="BAABKK010000011">
    <property type="protein sequence ID" value="GAA5194096.1"/>
    <property type="molecule type" value="Genomic_DNA"/>
</dbReference>
<accession>A0ABP9SD25</accession>
<proteinExistence type="predicted"/>
<evidence type="ECO:0000313" key="2">
    <source>
        <dbReference type="Proteomes" id="UP001500200"/>
    </source>
</evidence>
<dbReference type="Proteomes" id="UP001500200">
    <property type="component" value="Unassembled WGS sequence"/>
</dbReference>
<organism evidence="1 2">
    <name type="scientific">Arthrobacter gyeryongensis</name>
    <dbReference type="NCBI Taxonomy" id="1650592"/>
    <lineage>
        <taxon>Bacteria</taxon>
        <taxon>Bacillati</taxon>
        <taxon>Actinomycetota</taxon>
        <taxon>Actinomycetes</taxon>
        <taxon>Micrococcales</taxon>
        <taxon>Micrococcaceae</taxon>
        <taxon>Arthrobacter</taxon>
    </lineage>
</organism>
<gene>
    <name evidence="1" type="ORF">GCM10023346_20720</name>
</gene>
<comment type="caution">
    <text evidence="1">The sequence shown here is derived from an EMBL/GenBank/DDBJ whole genome shotgun (WGS) entry which is preliminary data.</text>
</comment>
<evidence type="ECO:0000313" key="1">
    <source>
        <dbReference type="EMBL" id="GAA5194096.1"/>
    </source>
</evidence>